<dbReference type="Pfam" id="PF24552">
    <property type="entry name" value="Defensin"/>
    <property type="match status" value="1"/>
</dbReference>
<keyword evidence="5" id="KW-1015">Disulfide bond</keyword>
<dbReference type="OrthoDB" id="1020717at2759"/>
<sequence length="89" mass="9948">MGSSKLLVAFALVITVSISYDHLSGIGTNAIVLPPDCFNDKPCNITFNNQACNKMCRGMSYKDGRCTDPELIRPYFWRCCCNPKQLHSL</sequence>
<dbReference type="EMBL" id="JAAMPC010000001">
    <property type="protein sequence ID" value="KAG2333104.1"/>
    <property type="molecule type" value="Genomic_DNA"/>
</dbReference>
<feature type="domain" description="Defensin-like" evidence="7">
    <location>
        <begin position="35"/>
        <end position="83"/>
    </location>
</feature>
<evidence type="ECO:0000259" key="7">
    <source>
        <dbReference type="Pfam" id="PF24552"/>
    </source>
</evidence>
<evidence type="ECO:0000313" key="9">
    <source>
        <dbReference type="Proteomes" id="UP000886595"/>
    </source>
</evidence>
<keyword evidence="2" id="KW-0929">Antimicrobial</keyword>
<proteinExistence type="inferred from homology"/>
<name>A0A8X7WLC2_BRACI</name>
<protein>
    <recommendedName>
        <fullName evidence="7">Defensin-like domain-containing protein</fullName>
    </recommendedName>
</protein>
<evidence type="ECO:0000256" key="1">
    <source>
        <dbReference type="ARBA" id="ARBA00006722"/>
    </source>
</evidence>
<dbReference type="InterPro" id="IPR056373">
    <property type="entry name" value="Defensin-like_dom"/>
</dbReference>
<feature type="chain" id="PRO_5036485885" description="Defensin-like domain-containing protein" evidence="6">
    <location>
        <begin position="20"/>
        <end position="89"/>
    </location>
</feature>
<dbReference type="GO" id="GO:0031640">
    <property type="term" value="P:killing of cells of another organism"/>
    <property type="evidence" value="ECO:0007669"/>
    <property type="project" value="UniProtKB-KW"/>
</dbReference>
<evidence type="ECO:0000256" key="3">
    <source>
        <dbReference type="ARBA" id="ARBA00022577"/>
    </source>
</evidence>
<gene>
    <name evidence="8" type="ORF">Bca52824_004284</name>
</gene>
<keyword evidence="6" id="KW-0732">Signal</keyword>
<accession>A0A8X7WLC2</accession>
<dbReference type="Proteomes" id="UP000886595">
    <property type="component" value="Unassembled WGS sequence"/>
</dbReference>
<organism evidence="8 9">
    <name type="scientific">Brassica carinata</name>
    <name type="common">Ethiopian mustard</name>
    <name type="synonym">Abyssinian cabbage</name>
    <dbReference type="NCBI Taxonomy" id="52824"/>
    <lineage>
        <taxon>Eukaryota</taxon>
        <taxon>Viridiplantae</taxon>
        <taxon>Streptophyta</taxon>
        <taxon>Embryophyta</taxon>
        <taxon>Tracheophyta</taxon>
        <taxon>Spermatophyta</taxon>
        <taxon>Magnoliopsida</taxon>
        <taxon>eudicotyledons</taxon>
        <taxon>Gunneridae</taxon>
        <taxon>Pentapetalae</taxon>
        <taxon>rosids</taxon>
        <taxon>malvids</taxon>
        <taxon>Brassicales</taxon>
        <taxon>Brassicaceae</taxon>
        <taxon>Brassiceae</taxon>
        <taxon>Brassica</taxon>
    </lineage>
</organism>
<evidence type="ECO:0000256" key="4">
    <source>
        <dbReference type="ARBA" id="ARBA00022821"/>
    </source>
</evidence>
<evidence type="ECO:0000313" key="8">
    <source>
        <dbReference type="EMBL" id="KAG2333104.1"/>
    </source>
</evidence>
<dbReference type="AlphaFoldDB" id="A0A8X7WLC2"/>
<keyword evidence="9" id="KW-1185">Reference proteome</keyword>
<comment type="caution">
    <text evidence="8">The sequence shown here is derived from an EMBL/GenBank/DDBJ whole genome shotgun (WGS) entry which is preliminary data.</text>
</comment>
<evidence type="ECO:0000256" key="6">
    <source>
        <dbReference type="SAM" id="SignalP"/>
    </source>
</evidence>
<dbReference type="GO" id="GO:0050832">
    <property type="term" value="P:defense response to fungus"/>
    <property type="evidence" value="ECO:0007669"/>
    <property type="project" value="UniProtKB-KW"/>
</dbReference>
<keyword evidence="3" id="KW-0295">Fungicide</keyword>
<evidence type="ECO:0000256" key="5">
    <source>
        <dbReference type="ARBA" id="ARBA00023157"/>
    </source>
</evidence>
<keyword evidence="4" id="KW-0611">Plant defense</keyword>
<reference evidence="8 9" key="1">
    <citation type="submission" date="2020-02" db="EMBL/GenBank/DDBJ databases">
        <authorList>
            <person name="Ma Q."/>
            <person name="Huang Y."/>
            <person name="Song X."/>
            <person name="Pei D."/>
        </authorList>
    </citation>
    <scope>NUCLEOTIDE SEQUENCE [LARGE SCALE GENOMIC DNA]</scope>
    <source>
        <strain evidence="8">Sxm20200214</strain>
        <tissue evidence="8">Leaf</tissue>
    </source>
</reference>
<feature type="signal peptide" evidence="6">
    <location>
        <begin position="1"/>
        <end position="19"/>
    </location>
</feature>
<evidence type="ECO:0000256" key="2">
    <source>
        <dbReference type="ARBA" id="ARBA00022529"/>
    </source>
</evidence>
<comment type="similarity">
    <text evidence="1">Belongs to the DEFL family.</text>
</comment>